<dbReference type="RefSeq" id="WP_145176255.1">
    <property type="nucleotide sequence ID" value="NZ_CP036525.1"/>
</dbReference>
<dbReference type="KEGG" id="rlc:K227x_62320"/>
<reference evidence="1 2" key="1">
    <citation type="submission" date="2019-02" db="EMBL/GenBank/DDBJ databases">
        <title>Deep-cultivation of Planctomycetes and their phenomic and genomic characterization uncovers novel biology.</title>
        <authorList>
            <person name="Wiegand S."/>
            <person name="Jogler M."/>
            <person name="Boedeker C."/>
            <person name="Pinto D."/>
            <person name="Vollmers J."/>
            <person name="Rivas-Marin E."/>
            <person name="Kohn T."/>
            <person name="Peeters S.H."/>
            <person name="Heuer A."/>
            <person name="Rast P."/>
            <person name="Oberbeckmann S."/>
            <person name="Bunk B."/>
            <person name="Jeske O."/>
            <person name="Meyerdierks A."/>
            <person name="Storesund J.E."/>
            <person name="Kallscheuer N."/>
            <person name="Luecker S."/>
            <person name="Lage O.M."/>
            <person name="Pohl T."/>
            <person name="Merkel B.J."/>
            <person name="Hornburger P."/>
            <person name="Mueller R.-W."/>
            <person name="Bruemmer F."/>
            <person name="Labrenz M."/>
            <person name="Spormann A.M."/>
            <person name="Op den Camp H."/>
            <person name="Overmann J."/>
            <person name="Amann R."/>
            <person name="Jetten M.S.M."/>
            <person name="Mascher T."/>
            <person name="Medema M.H."/>
            <person name="Devos D.P."/>
            <person name="Kaster A.-K."/>
            <person name="Ovreas L."/>
            <person name="Rohde M."/>
            <person name="Galperin M.Y."/>
            <person name="Jogler C."/>
        </authorList>
    </citation>
    <scope>NUCLEOTIDE SEQUENCE [LARGE SCALE GENOMIC DNA]</scope>
    <source>
        <strain evidence="1 2">K22_7</strain>
    </source>
</reference>
<evidence type="ECO:0000313" key="1">
    <source>
        <dbReference type="EMBL" id="QDT07804.1"/>
    </source>
</evidence>
<gene>
    <name evidence="1" type="ORF">K227x_62320</name>
</gene>
<keyword evidence="2" id="KW-1185">Reference proteome</keyword>
<sequence>MSRADCVLAAKAANERWPITEEYREATIKKLFLIVLDPNSTNRELISASKALAAFDKINLDQKPKVSQRVNLNLNLSERKDELRKRIESLTLDADD</sequence>
<accession>A0A517NKY7</accession>
<proteinExistence type="predicted"/>
<dbReference type="OrthoDB" id="9875792at2"/>
<name>A0A517NKY7_9BACT</name>
<protein>
    <submittedName>
        <fullName evidence="1">Uncharacterized protein</fullName>
    </submittedName>
</protein>
<dbReference type="EMBL" id="CP036525">
    <property type="protein sequence ID" value="QDT07804.1"/>
    <property type="molecule type" value="Genomic_DNA"/>
</dbReference>
<evidence type="ECO:0000313" key="2">
    <source>
        <dbReference type="Proteomes" id="UP000318538"/>
    </source>
</evidence>
<dbReference type="Proteomes" id="UP000318538">
    <property type="component" value="Chromosome"/>
</dbReference>
<dbReference type="AlphaFoldDB" id="A0A517NKY7"/>
<organism evidence="1 2">
    <name type="scientific">Rubripirellula lacrimiformis</name>
    <dbReference type="NCBI Taxonomy" id="1930273"/>
    <lineage>
        <taxon>Bacteria</taxon>
        <taxon>Pseudomonadati</taxon>
        <taxon>Planctomycetota</taxon>
        <taxon>Planctomycetia</taxon>
        <taxon>Pirellulales</taxon>
        <taxon>Pirellulaceae</taxon>
        <taxon>Rubripirellula</taxon>
    </lineage>
</organism>